<dbReference type="Pfam" id="PF03478">
    <property type="entry name" value="Beta-prop_KIB1-4"/>
    <property type="match status" value="1"/>
</dbReference>
<name>A0A803LG84_CHEQI</name>
<evidence type="ECO:0000313" key="2">
    <source>
        <dbReference type="EnsemblPlants" id="AUR62012981-RA:cds"/>
    </source>
</evidence>
<accession>A0A803LG84</accession>
<dbReference type="GeneID" id="110738753"/>
<feature type="domain" description="KIB1-4 beta-propeller" evidence="1">
    <location>
        <begin position="83"/>
        <end position="365"/>
    </location>
</feature>
<dbReference type="InterPro" id="IPR005174">
    <property type="entry name" value="KIB1-4_b-propeller"/>
</dbReference>
<dbReference type="OrthoDB" id="599103at2759"/>
<dbReference type="PANTHER" id="PTHR47123">
    <property type="entry name" value="F-BOX PROTEIN SKIP23"/>
    <property type="match status" value="1"/>
</dbReference>
<proteinExistence type="predicted"/>
<dbReference type="Proteomes" id="UP000596660">
    <property type="component" value="Unplaced"/>
</dbReference>
<keyword evidence="3" id="KW-1185">Reference proteome</keyword>
<dbReference type="OMA" id="HINEAFC"/>
<organism evidence="2 3">
    <name type="scientific">Chenopodium quinoa</name>
    <name type="common">Quinoa</name>
    <dbReference type="NCBI Taxonomy" id="63459"/>
    <lineage>
        <taxon>Eukaryota</taxon>
        <taxon>Viridiplantae</taxon>
        <taxon>Streptophyta</taxon>
        <taxon>Embryophyta</taxon>
        <taxon>Tracheophyta</taxon>
        <taxon>Spermatophyta</taxon>
        <taxon>Magnoliopsida</taxon>
        <taxon>eudicotyledons</taxon>
        <taxon>Gunneridae</taxon>
        <taxon>Pentapetalae</taxon>
        <taxon>Caryophyllales</taxon>
        <taxon>Chenopodiaceae</taxon>
        <taxon>Chenopodioideae</taxon>
        <taxon>Atripliceae</taxon>
        <taxon>Chenopodium</taxon>
    </lineage>
</organism>
<dbReference type="AlphaFoldDB" id="A0A803LG84"/>
<dbReference type="KEGG" id="cqi:110738753"/>
<dbReference type="PANTHER" id="PTHR47123:SF15">
    <property type="entry name" value="F-BOX PROTEIN SKIP23"/>
    <property type="match status" value="1"/>
</dbReference>
<protein>
    <recommendedName>
        <fullName evidence="1">KIB1-4 beta-propeller domain-containing protein</fullName>
    </recommendedName>
</protein>
<sequence>MADWSELPSELLELISNLSNTCSNTRQFRSVCSYWRSSVRGKPTANFYYSPTIKFLGSKAHDFDLRLIRQTTYIISLLSDPNSCWVIKTEEHKPGVLRLLSPFSKSDSIKPLDHNILDLSNVNTFEIGHEYVLRNISGNDRVMNLYNMEYEKVAFATIGGNDSFVLLSTQNSTGKLLMYRSNTQEWALLDDFALGFDDTSEFVYDMSMRYVDVAEYEGKFYAVTDSGRTVVIEYGGEDEILVEVDLMVKSIIGGNKKYLVKSGDDLLLVDLYTSSDKGSCDVYAIDVFKLDKEDKKWVLLKCLGGHSIFLSNYSSFSTTSTSLHGLKENCIYFFLNNLGRDFSEKKQGNIEDIDGVESGGIGVFNYEMGTFESLEENIENSKFCWPPPSWVNFVK</sequence>
<dbReference type="InterPro" id="IPR051304">
    <property type="entry name" value="SCF_F-box_domain"/>
</dbReference>
<evidence type="ECO:0000259" key="1">
    <source>
        <dbReference type="Pfam" id="PF03478"/>
    </source>
</evidence>
<reference evidence="2" key="1">
    <citation type="journal article" date="2017" name="Nature">
        <title>The genome of Chenopodium quinoa.</title>
        <authorList>
            <person name="Jarvis D.E."/>
            <person name="Ho Y.S."/>
            <person name="Lightfoot D.J."/>
            <person name="Schmoeckel S.M."/>
            <person name="Li B."/>
            <person name="Borm T.J.A."/>
            <person name="Ohyanagi H."/>
            <person name="Mineta K."/>
            <person name="Michell C.T."/>
            <person name="Saber N."/>
            <person name="Kharbatia N.M."/>
            <person name="Rupper R.R."/>
            <person name="Sharp A.R."/>
            <person name="Dally N."/>
            <person name="Boughton B.A."/>
            <person name="Woo Y.H."/>
            <person name="Gao G."/>
            <person name="Schijlen E.G.W.M."/>
            <person name="Guo X."/>
            <person name="Momin A.A."/>
            <person name="Negrao S."/>
            <person name="Al-Babili S."/>
            <person name="Gehring C."/>
            <person name="Roessner U."/>
            <person name="Jung C."/>
            <person name="Murphy K."/>
            <person name="Arold S.T."/>
            <person name="Gojobori T."/>
            <person name="van der Linden C.G."/>
            <person name="van Loo E.N."/>
            <person name="Jellen E.N."/>
            <person name="Maughan P.J."/>
            <person name="Tester M."/>
        </authorList>
    </citation>
    <scope>NUCLEOTIDE SEQUENCE [LARGE SCALE GENOMIC DNA]</scope>
    <source>
        <strain evidence="2">cv. PI 614886</strain>
    </source>
</reference>
<dbReference type="Gramene" id="AUR62012981-RA">
    <property type="protein sequence ID" value="AUR62012981-RA:cds"/>
    <property type="gene ID" value="AUR62012981"/>
</dbReference>
<dbReference type="EnsemblPlants" id="AUR62012981-RA">
    <property type="protein sequence ID" value="AUR62012981-RA:cds"/>
    <property type="gene ID" value="AUR62012981"/>
</dbReference>
<gene>
    <name evidence="2" type="primary">LOC110738753</name>
</gene>
<dbReference type="RefSeq" id="XP_021774870.1">
    <property type="nucleotide sequence ID" value="XM_021919178.1"/>
</dbReference>
<reference evidence="2" key="2">
    <citation type="submission" date="2021-03" db="UniProtKB">
        <authorList>
            <consortium name="EnsemblPlants"/>
        </authorList>
    </citation>
    <scope>IDENTIFICATION</scope>
</reference>
<evidence type="ECO:0000313" key="3">
    <source>
        <dbReference type="Proteomes" id="UP000596660"/>
    </source>
</evidence>